<dbReference type="AlphaFoldDB" id="A0A1M4T3V9"/>
<gene>
    <name evidence="1" type="ORF">SAMN05443633_101148</name>
</gene>
<evidence type="ECO:0000313" key="2">
    <source>
        <dbReference type="Proteomes" id="UP000184518"/>
    </source>
</evidence>
<organism evidence="1 2">
    <name type="scientific">Chryseobacterium arachidis</name>
    <dbReference type="NCBI Taxonomy" id="1416778"/>
    <lineage>
        <taxon>Bacteria</taxon>
        <taxon>Pseudomonadati</taxon>
        <taxon>Bacteroidota</taxon>
        <taxon>Flavobacteriia</taxon>
        <taxon>Flavobacteriales</taxon>
        <taxon>Weeksellaceae</taxon>
        <taxon>Chryseobacterium group</taxon>
        <taxon>Chryseobacterium</taxon>
    </lineage>
</organism>
<keyword evidence="2" id="KW-1185">Reference proteome</keyword>
<dbReference type="RefSeq" id="WP_072952712.1">
    <property type="nucleotide sequence ID" value="NZ_FQUT01000001.1"/>
</dbReference>
<sequence length="172" mass="19788">MSYINLVMSLKDFSQYIEDIVEKDNGTFYIEVKNKSKISLQKIEKGEADKIKDNREKNLRFYILSEQSDDVSQDDIFDDELEPVVIDGEGGRETADSIERISLRILAKKPNKNTTKIFNAIKNKLKKDDKIGMGVEGGSKLHDDYFYQKDLVGKKTFKTDFHNDKAPLVEVK</sequence>
<dbReference type="EMBL" id="FQUT01000001">
    <property type="protein sequence ID" value="SHE39121.1"/>
    <property type="molecule type" value="Genomic_DNA"/>
</dbReference>
<proteinExistence type="predicted"/>
<evidence type="ECO:0000313" key="1">
    <source>
        <dbReference type="EMBL" id="SHE39121.1"/>
    </source>
</evidence>
<reference evidence="2" key="1">
    <citation type="submission" date="2016-11" db="EMBL/GenBank/DDBJ databases">
        <authorList>
            <person name="Varghese N."/>
            <person name="Submissions S."/>
        </authorList>
    </citation>
    <scope>NUCLEOTIDE SEQUENCE [LARGE SCALE GENOMIC DNA]</scope>
    <source>
        <strain evidence="2">DSM 27619</strain>
    </source>
</reference>
<dbReference type="Proteomes" id="UP000184518">
    <property type="component" value="Unassembled WGS sequence"/>
</dbReference>
<accession>A0A1M4T3V9</accession>
<protein>
    <submittedName>
        <fullName evidence="1">Uncharacterized protein</fullName>
    </submittedName>
</protein>
<name>A0A1M4T3V9_9FLAO</name>
<dbReference type="OrthoDB" id="1074594at2"/>
<dbReference type="STRING" id="1416778.SAMN05443633_101148"/>